<keyword evidence="1 4" id="KW-0597">Phosphoprotein</keyword>
<dbReference type="RefSeq" id="WP_196263891.1">
    <property type="nucleotide sequence ID" value="NZ_JADQDN010000004.1"/>
</dbReference>
<dbReference type="InterPro" id="IPR001789">
    <property type="entry name" value="Sig_transdc_resp-reg_receiver"/>
</dbReference>
<dbReference type="InterPro" id="IPR011006">
    <property type="entry name" value="CheY-like_superfamily"/>
</dbReference>
<dbReference type="PANTHER" id="PTHR44591">
    <property type="entry name" value="STRESS RESPONSE REGULATOR PROTEIN 1"/>
    <property type="match status" value="1"/>
</dbReference>
<dbReference type="SUPFAM" id="SSF52172">
    <property type="entry name" value="CheY-like"/>
    <property type="match status" value="1"/>
</dbReference>
<dbReference type="InterPro" id="IPR050595">
    <property type="entry name" value="Bact_response_regulator"/>
</dbReference>
<dbReference type="PANTHER" id="PTHR44591:SF3">
    <property type="entry name" value="RESPONSE REGULATORY DOMAIN-CONTAINING PROTEIN"/>
    <property type="match status" value="1"/>
</dbReference>
<evidence type="ECO:0000256" key="1">
    <source>
        <dbReference type="ARBA" id="ARBA00022553"/>
    </source>
</evidence>
<protein>
    <submittedName>
        <fullName evidence="6">Response regulator</fullName>
    </submittedName>
</protein>
<keyword evidence="3" id="KW-0804">Transcription</keyword>
<dbReference type="SMART" id="SM00448">
    <property type="entry name" value="REC"/>
    <property type="match status" value="1"/>
</dbReference>
<comment type="caution">
    <text evidence="6">The sequence shown here is derived from an EMBL/GenBank/DDBJ whole genome shotgun (WGS) entry which is preliminary data.</text>
</comment>
<sequence>MNGHSIPSRPVVLLVEDELLVRMATADALTDAGFDVIETAHAQAALEALQYRDDIRVLFTDVKMPGTMDGLALADLVRRRWPHILVVVTSGHLDAGSILLPDDAVFIAKPYGEQAPINLIQALLS</sequence>
<name>A0ABS0HSR5_9HYPH</name>
<evidence type="ECO:0000259" key="5">
    <source>
        <dbReference type="PROSITE" id="PS50110"/>
    </source>
</evidence>
<keyword evidence="7" id="KW-1185">Reference proteome</keyword>
<keyword evidence="2" id="KW-0805">Transcription regulation</keyword>
<feature type="domain" description="Response regulatory" evidence="5">
    <location>
        <begin position="11"/>
        <end position="124"/>
    </location>
</feature>
<feature type="modified residue" description="4-aspartylphosphate" evidence="4">
    <location>
        <position position="61"/>
    </location>
</feature>
<dbReference type="PROSITE" id="PS50110">
    <property type="entry name" value="RESPONSE_REGULATORY"/>
    <property type="match status" value="1"/>
</dbReference>
<evidence type="ECO:0000256" key="2">
    <source>
        <dbReference type="ARBA" id="ARBA00023015"/>
    </source>
</evidence>
<dbReference type="EMBL" id="JADQDN010000004">
    <property type="protein sequence ID" value="MBF9196534.1"/>
    <property type="molecule type" value="Genomic_DNA"/>
</dbReference>
<evidence type="ECO:0000256" key="4">
    <source>
        <dbReference type="PROSITE-ProRule" id="PRU00169"/>
    </source>
</evidence>
<accession>A0ABS0HSR5</accession>
<evidence type="ECO:0000256" key="3">
    <source>
        <dbReference type="ARBA" id="ARBA00023163"/>
    </source>
</evidence>
<dbReference type="Proteomes" id="UP000611708">
    <property type="component" value="Unassembled WGS sequence"/>
</dbReference>
<gene>
    <name evidence="6" type="ORF">I2H36_10825</name>
</gene>
<organism evidence="6 7">
    <name type="scientific">Microvirga terrestris</name>
    <dbReference type="NCBI Taxonomy" id="2791024"/>
    <lineage>
        <taxon>Bacteria</taxon>
        <taxon>Pseudomonadati</taxon>
        <taxon>Pseudomonadota</taxon>
        <taxon>Alphaproteobacteria</taxon>
        <taxon>Hyphomicrobiales</taxon>
        <taxon>Methylobacteriaceae</taxon>
        <taxon>Microvirga</taxon>
    </lineage>
</organism>
<proteinExistence type="predicted"/>
<evidence type="ECO:0000313" key="7">
    <source>
        <dbReference type="Proteomes" id="UP000611708"/>
    </source>
</evidence>
<evidence type="ECO:0000313" key="6">
    <source>
        <dbReference type="EMBL" id="MBF9196534.1"/>
    </source>
</evidence>
<dbReference type="Pfam" id="PF00072">
    <property type="entry name" value="Response_reg"/>
    <property type="match status" value="1"/>
</dbReference>
<dbReference type="Gene3D" id="3.40.50.2300">
    <property type="match status" value="1"/>
</dbReference>
<reference evidence="6 7" key="1">
    <citation type="submission" date="2020-11" db="EMBL/GenBank/DDBJ databases">
        <authorList>
            <person name="Kim M.K."/>
        </authorList>
    </citation>
    <scope>NUCLEOTIDE SEQUENCE [LARGE SCALE GENOMIC DNA]</scope>
    <source>
        <strain evidence="6 7">BT290</strain>
    </source>
</reference>